<evidence type="ECO:0000313" key="2">
    <source>
        <dbReference type="Proteomes" id="UP001154282"/>
    </source>
</evidence>
<dbReference type="GO" id="GO:0000976">
    <property type="term" value="F:transcription cis-regulatory region binding"/>
    <property type="evidence" value="ECO:0007669"/>
    <property type="project" value="TreeGrafter"/>
</dbReference>
<dbReference type="GO" id="GO:0010113">
    <property type="term" value="P:negative regulation of systemic acquired resistance"/>
    <property type="evidence" value="ECO:0007669"/>
    <property type="project" value="TreeGrafter"/>
</dbReference>
<dbReference type="PANTHER" id="PTHR37243:SF2">
    <property type="entry name" value="NEGATIVE REGULATOR OF SYSTEMIC ACQUIRED RESISTANCE SNI1"/>
    <property type="match status" value="1"/>
</dbReference>
<dbReference type="EMBL" id="CAMGYJ010000011">
    <property type="protein sequence ID" value="CAI0557851.1"/>
    <property type="molecule type" value="Genomic_DNA"/>
</dbReference>
<dbReference type="PANTHER" id="PTHR37243">
    <property type="entry name" value="NEGATIVE REGULATOR OF SYSTEMIC ACQUIRED RESISTANCE SNI1"/>
    <property type="match status" value="1"/>
</dbReference>
<evidence type="ECO:0000313" key="1">
    <source>
        <dbReference type="EMBL" id="CAI0557851.1"/>
    </source>
</evidence>
<keyword evidence="2" id="KW-1185">Reference proteome</keyword>
<protein>
    <recommendedName>
        <fullName evidence="3">Negative regulator of systemic acquired resistance SNI1</fullName>
    </recommendedName>
</protein>
<proteinExistence type="predicted"/>
<gene>
    <name evidence="1" type="ORF">LITE_LOCUS48507</name>
</gene>
<reference evidence="1" key="1">
    <citation type="submission" date="2022-08" db="EMBL/GenBank/DDBJ databases">
        <authorList>
            <person name="Gutierrez-Valencia J."/>
        </authorList>
    </citation>
    <scope>NUCLEOTIDE SEQUENCE</scope>
</reference>
<dbReference type="GO" id="GO:0006974">
    <property type="term" value="P:DNA damage response"/>
    <property type="evidence" value="ECO:0007669"/>
    <property type="project" value="InterPro"/>
</dbReference>
<dbReference type="InterPro" id="IPR034561">
    <property type="entry name" value="SNI1"/>
</dbReference>
<accession>A0AAV0RKT6</accession>
<feature type="non-terminal residue" evidence="1">
    <location>
        <position position="1"/>
    </location>
</feature>
<comment type="caution">
    <text evidence="1">The sequence shown here is derived from an EMBL/GenBank/DDBJ whole genome shotgun (WGS) entry which is preliminary data.</text>
</comment>
<name>A0AAV0RKT6_9ROSI</name>
<dbReference type="GO" id="GO:0045892">
    <property type="term" value="P:negative regulation of DNA-templated transcription"/>
    <property type="evidence" value="ECO:0007669"/>
    <property type="project" value="InterPro"/>
</dbReference>
<dbReference type="AlphaFoldDB" id="A0AAV0RKT6"/>
<dbReference type="GO" id="GO:0030915">
    <property type="term" value="C:Smc5-Smc6 complex"/>
    <property type="evidence" value="ECO:0007669"/>
    <property type="project" value="InterPro"/>
</dbReference>
<dbReference type="GO" id="GO:0005634">
    <property type="term" value="C:nucleus"/>
    <property type="evidence" value="ECO:0007669"/>
    <property type="project" value="InterPro"/>
</dbReference>
<organism evidence="1 2">
    <name type="scientific">Linum tenue</name>
    <dbReference type="NCBI Taxonomy" id="586396"/>
    <lineage>
        <taxon>Eukaryota</taxon>
        <taxon>Viridiplantae</taxon>
        <taxon>Streptophyta</taxon>
        <taxon>Embryophyta</taxon>
        <taxon>Tracheophyta</taxon>
        <taxon>Spermatophyta</taxon>
        <taxon>Magnoliopsida</taxon>
        <taxon>eudicotyledons</taxon>
        <taxon>Gunneridae</taxon>
        <taxon>Pentapetalae</taxon>
        <taxon>rosids</taxon>
        <taxon>fabids</taxon>
        <taxon>Malpighiales</taxon>
        <taxon>Linaceae</taxon>
        <taxon>Linum</taxon>
    </lineage>
</organism>
<dbReference type="Proteomes" id="UP001154282">
    <property type="component" value="Unassembled WGS sequence"/>
</dbReference>
<sequence length="480" mass="53767">CLKKKLFELQNQGEQFPREQSTMEVAVGKRKGGNRIVEENILAILDADDRKDTRENNDNRSSFLEAVRSACLAPVNGSPPTMKMCEAVFKILRAGKHLDLIMGSFWLLRELEKRFPRMTVSDASESKEPQLVMSEEAWCPFVLNLDSTHQSKEAVNKSNDRPLDSLGFHLLIQELVEFANKVQSPETKSLSNLLLFQYLVDVLEGDFMMRNKLFEETLNWIHLRESLLNLLLNSRKIQYKNFIRHCLILLCGLSHPSAESRVDVDMIDNVLESDSHGAVGIASAEVRHNTCTALQKFLVVIMELDVSRKKADAQGSTTRADGARTPLLELVLDEIIYDSDMLSPFLQGFDEPKWKTELILQYFMKYAAKPTVRTRRSNAPPEDITISGTLKGFSNITTSKSIAKKIGSDIVQVLIAHAFQAHLSLCSSKQDGDGTASPAEMCEDVITAFTNLKTANQQLEILPIGKEALFTAAMILSTKS</sequence>
<evidence type="ECO:0008006" key="3">
    <source>
        <dbReference type="Google" id="ProtNLM"/>
    </source>
</evidence>